<evidence type="ECO:0000259" key="2">
    <source>
        <dbReference type="Pfam" id="PF16694"/>
    </source>
</evidence>
<accession>A0ABT0GCC5</accession>
<feature type="domain" description="Cytochrome P460" evidence="2">
    <location>
        <begin position="36"/>
        <end position="154"/>
    </location>
</feature>
<organism evidence="3 4">
    <name type="scientific">Pseudomarimonas salicorniae</name>
    <dbReference type="NCBI Taxonomy" id="2933270"/>
    <lineage>
        <taxon>Bacteria</taxon>
        <taxon>Pseudomonadati</taxon>
        <taxon>Pseudomonadota</taxon>
        <taxon>Gammaproteobacteria</taxon>
        <taxon>Lysobacterales</taxon>
        <taxon>Lysobacteraceae</taxon>
        <taxon>Pseudomarimonas</taxon>
    </lineage>
</organism>
<dbReference type="EMBL" id="JALNMH010000001">
    <property type="protein sequence ID" value="MCK7592181.1"/>
    <property type="molecule type" value="Genomic_DNA"/>
</dbReference>
<dbReference type="Proteomes" id="UP001431449">
    <property type="component" value="Unassembled WGS sequence"/>
</dbReference>
<protein>
    <submittedName>
        <fullName evidence="3">Cytochrome P460 family protein</fullName>
    </submittedName>
</protein>
<sequence>MIPNHPARLALLGLLALPSCAAEEARLAWPGDTDSWPVVGLTHALQYEAGGQTTFNLVRMDPAAHARYLQTGRFPIGSMLELEIRRSRDDAEPARSGRFAGEVLSRSLHVKDERAGPGSWTFYSRSGGTGIPLPRSAECYGCHATHAAHDQVFTQFYPGLGRR</sequence>
<evidence type="ECO:0000313" key="3">
    <source>
        <dbReference type="EMBL" id="MCK7592181.1"/>
    </source>
</evidence>
<dbReference type="Gene3D" id="3.50.70.20">
    <property type="entry name" value="Cytochrome P460"/>
    <property type="match status" value="1"/>
</dbReference>
<proteinExistence type="predicted"/>
<reference evidence="3" key="1">
    <citation type="submission" date="2022-04" db="EMBL/GenBank/DDBJ databases">
        <title>Lysobacter sp. CAU 1642 isolated from sea sand.</title>
        <authorList>
            <person name="Kim W."/>
        </authorList>
    </citation>
    <scope>NUCLEOTIDE SEQUENCE</scope>
    <source>
        <strain evidence="3">CAU 1642</strain>
    </source>
</reference>
<evidence type="ECO:0000256" key="1">
    <source>
        <dbReference type="SAM" id="SignalP"/>
    </source>
</evidence>
<feature type="chain" id="PRO_5046116715" evidence="1">
    <location>
        <begin position="22"/>
        <end position="163"/>
    </location>
</feature>
<dbReference type="InterPro" id="IPR032033">
    <property type="entry name" value="Cytochrome_P460"/>
</dbReference>
<evidence type="ECO:0000313" key="4">
    <source>
        <dbReference type="Proteomes" id="UP001431449"/>
    </source>
</evidence>
<comment type="caution">
    <text evidence="3">The sequence shown here is derived from an EMBL/GenBank/DDBJ whole genome shotgun (WGS) entry which is preliminary data.</text>
</comment>
<keyword evidence="4" id="KW-1185">Reference proteome</keyword>
<keyword evidence="1" id="KW-0732">Signal</keyword>
<name>A0ABT0GCC5_9GAMM</name>
<dbReference type="RefSeq" id="WP_248204194.1">
    <property type="nucleotide sequence ID" value="NZ_JALNMH010000001.1"/>
</dbReference>
<dbReference type="Pfam" id="PF16694">
    <property type="entry name" value="Cytochrome_P460"/>
    <property type="match status" value="1"/>
</dbReference>
<feature type="signal peptide" evidence="1">
    <location>
        <begin position="1"/>
        <end position="21"/>
    </location>
</feature>
<dbReference type="InterPro" id="IPR038142">
    <property type="entry name" value="Cytochrome_P460_sp"/>
</dbReference>
<gene>
    <name evidence="3" type="ORF">M0G41_00690</name>
</gene>